<feature type="transmembrane region" description="Helical" evidence="1">
    <location>
        <begin position="399"/>
        <end position="424"/>
    </location>
</feature>
<feature type="transmembrane region" description="Helical" evidence="1">
    <location>
        <begin position="134"/>
        <end position="158"/>
    </location>
</feature>
<reference evidence="2 3" key="1">
    <citation type="submission" date="2021-05" db="EMBL/GenBank/DDBJ databases">
        <title>Kineosporia and Streptomyces sp. nov. two new marine actinobacteria isolated from Coral.</title>
        <authorList>
            <person name="Buangrab K."/>
            <person name="Sutthacheep M."/>
            <person name="Yeemin T."/>
            <person name="Harunari E."/>
            <person name="Igarashi Y."/>
            <person name="Kanchanasin P."/>
            <person name="Tanasupawat S."/>
            <person name="Phongsopitanun W."/>
        </authorList>
    </citation>
    <scope>NUCLEOTIDE SEQUENCE [LARGE SCALE GENOMIC DNA]</scope>
    <source>
        <strain evidence="2 3">J2-2</strain>
    </source>
</reference>
<protein>
    <recommendedName>
        <fullName evidence="4">ABC-2 type transport system permease protein</fullName>
    </recommendedName>
</protein>
<feature type="transmembrane region" description="Helical" evidence="1">
    <location>
        <begin position="334"/>
        <end position="363"/>
    </location>
</feature>
<feature type="transmembrane region" description="Helical" evidence="1">
    <location>
        <begin position="195"/>
        <end position="216"/>
    </location>
</feature>
<keyword evidence="1" id="KW-0812">Transmembrane</keyword>
<comment type="caution">
    <text evidence="2">The sequence shown here is derived from an EMBL/GenBank/DDBJ whole genome shotgun (WGS) entry which is preliminary data.</text>
</comment>
<gene>
    <name evidence="2" type="ORF">KIH74_30925</name>
</gene>
<name>A0ABS5TRH6_9ACTN</name>
<accession>A0ABS5TRH6</accession>
<keyword evidence="1" id="KW-1133">Transmembrane helix</keyword>
<feature type="transmembrane region" description="Helical" evidence="1">
    <location>
        <begin position="46"/>
        <end position="67"/>
    </location>
</feature>
<evidence type="ECO:0000256" key="1">
    <source>
        <dbReference type="SAM" id="Phobius"/>
    </source>
</evidence>
<dbReference type="Proteomes" id="UP001197247">
    <property type="component" value="Unassembled WGS sequence"/>
</dbReference>
<keyword evidence="1" id="KW-0472">Membrane</keyword>
<feature type="transmembrane region" description="Helical" evidence="1">
    <location>
        <begin position="236"/>
        <end position="258"/>
    </location>
</feature>
<sequence>MSSAGSAGEVGQAGSAGAVGEAGARLRRLRDVHAGRGGADAPDLVYAGYVVVLLVLFIGVPLLLAAVRALSGDEVAGAVFSAAGERGLRIGVGGFLAAAAACGRVYGPVTPEPFFVTLLVGTDLPRALALRRPFLLATAVAAVPLATAGLVAGLTFLANGVLSGPGLVRFLAVVAAVIVLAAWLWLAGQVLPDRWAWVLPGVVLTLTGTGLLVPAADVPTPWGWAARAVVGHDGTAWAAAVLLVVTAGAAVVTVPVLLSATSGPRLRADAERRQITRTAAFSGEITVALDVYRARPGLGRTWRAVRGRPAPVRFLVRDLVAGARTPVRFSVGCLTLVVGLGLTAHAPGLLVAGAGSGLVYLALGVFSDGFRHAAQAGAGPPLYGVGVAELFVVHSLLPLTALLVTAVAVGGTGVVAAGLLLVAVRAYDSAKGPLPPILLTPVASPAGDLSSLNVLIWQADAALISVFCGAVIAVAQPVHAAVAATVIVALLLAGLRRRLHRL</sequence>
<evidence type="ECO:0008006" key="4">
    <source>
        <dbReference type="Google" id="ProtNLM"/>
    </source>
</evidence>
<feature type="transmembrane region" description="Helical" evidence="1">
    <location>
        <begin position="462"/>
        <end position="495"/>
    </location>
</feature>
<proteinExistence type="predicted"/>
<feature type="transmembrane region" description="Helical" evidence="1">
    <location>
        <begin position="170"/>
        <end position="188"/>
    </location>
</feature>
<dbReference type="EMBL" id="JAHBAY010000017">
    <property type="protein sequence ID" value="MBT0773400.1"/>
    <property type="molecule type" value="Genomic_DNA"/>
</dbReference>
<evidence type="ECO:0000313" key="2">
    <source>
        <dbReference type="EMBL" id="MBT0773400.1"/>
    </source>
</evidence>
<organism evidence="2 3">
    <name type="scientific">Kineosporia corallincola</name>
    <dbReference type="NCBI Taxonomy" id="2835133"/>
    <lineage>
        <taxon>Bacteria</taxon>
        <taxon>Bacillati</taxon>
        <taxon>Actinomycetota</taxon>
        <taxon>Actinomycetes</taxon>
        <taxon>Kineosporiales</taxon>
        <taxon>Kineosporiaceae</taxon>
        <taxon>Kineosporia</taxon>
    </lineage>
</organism>
<keyword evidence="3" id="KW-1185">Reference proteome</keyword>
<dbReference type="RefSeq" id="WP_214159942.1">
    <property type="nucleotide sequence ID" value="NZ_JAHBAY010000017.1"/>
</dbReference>
<evidence type="ECO:0000313" key="3">
    <source>
        <dbReference type="Proteomes" id="UP001197247"/>
    </source>
</evidence>